<dbReference type="RefSeq" id="WP_073043773.1">
    <property type="nucleotide sequence ID" value="NZ_FQUO01000009.1"/>
</dbReference>
<evidence type="ECO:0000256" key="1">
    <source>
        <dbReference type="ARBA" id="ARBA00004814"/>
    </source>
</evidence>
<dbReference type="Proteomes" id="UP000184368">
    <property type="component" value="Unassembled WGS sequence"/>
</dbReference>
<sequence>MPKSYKQGSIQGLTTDVAIVGAGVSGLYSGWRLLSGYFKETPDYRTSNPSVSIFDMSNRIGGRLFSIKNYPGLDGVVGELGGMRFMEHQKIANSLINKVLKLTVLDFPMGDKNKNLIYLRGQRFHESDYGKSGFKTNYNLDNKWQGKHPDEIFTAIVNDVLIKNGYSTGARNRKEWDEIKSILSYYQGPDKGQTLENIGFWNLINDQVGNEGYNFISDAGAYFSNTINWNSAEAMPYMMGDFVGDVKYKTIEGGFDMIAEGLAKLFSEAGGTIYNSKQLLNFSHNDLNSFKYKLLIRDTKDNDEYEIYCNSLILAMPRRALELINDHNFLFKGGEDIELKKNIRSVIGEPSFKLLMAFDNGKNRLPWWKSELDIDEGRSITDLPMRQCYYFGAAKDRNASLLLASYNDMRTVDFWKPLELPDQGMSYKKNSVHFKKMIDNNSFVPKATSFVTKEELEKVSKFYKQAPKRMVDHSLFQLKELHGVENIPDPFTTMYENWSDDPYGGGYHAWKARYDVGSVMSYMRRPMKTENVHICGEAYSDQQGWIEGAFCVAERMLQQEFAMCKPSEWLDDDYYLGR</sequence>
<comment type="catalytic activity">
    <reaction evidence="6">
        <text>L-tryptophan + O2 = indole-3-acetamide + CO2 + H2O</text>
        <dbReference type="Rhea" id="RHEA:16165"/>
        <dbReference type="ChEBI" id="CHEBI:15377"/>
        <dbReference type="ChEBI" id="CHEBI:15379"/>
        <dbReference type="ChEBI" id="CHEBI:16031"/>
        <dbReference type="ChEBI" id="CHEBI:16526"/>
        <dbReference type="ChEBI" id="CHEBI:57912"/>
        <dbReference type="EC" id="1.13.12.3"/>
    </reaction>
</comment>
<proteinExistence type="inferred from homology"/>
<evidence type="ECO:0000256" key="2">
    <source>
        <dbReference type="ARBA" id="ARBA00005833"/>
    </source>
</evidence>
<comment type="similarity">
    <text evidence="2">Belongs to the tryptophan 2-monooxygenase family.</text>
</comment>
<evidence type="ECO:0000313" key="8">
    <source>
        <dbReference type="EMBL" id="SHF54120.1"/>
    </source>
</evidence>
<organism evidence="8 9">
    <name type="scientific">Cnuella takakiae</name>
    <dbReference type="NCBI Taxonomy" id="1302690"/>
    <lineage>
        <taxon>Bacteria</taxon>
        <taxon>Pseudomonadati</taxon>
        <taxon>Bacteroidota</taxon>
        <taxon>Chitinophagia</taxon>
        <taxon>Chitinophagales</taxon>
        <taxon>Chitinophagaceae</taxon>
        <taxon>Cnuella</taxon>
    </lineage>
</organism>
<dbReference type="SUPFAM" id="SSF51905">
    <property type="entry name" value="FAD/NAD(P)-binding domain"/>
    <property type="match status" value="1"/>
</dbReference>
<dbReference type="InterPro" id="IPR036188">
    <property type="entry name" value="FAD/NAD-bd_sf"/>
</dbReference>
<evidence type="ECO:0000256" key="5">
    <source>
        <dbReference type="ARBA" id="ARBA00023070"/>
    </source>
</evidence>
<dbReference type="Gene3D" id="3.50.50.60">
    <property type="entry name" value="FAD/NAD(P)-binding domain"/>
    <property type="match status" value="1"/>
</dbReference>
<evidence type="ECO:0000256" key="4">
    <source>
        <dbReference type="ARBA" id="ARBA00017871"/>
    </source>
</evidence>
<feature type="domain" description="Amine oxidase" evidence="7">
    <location>
        <begin position="47"/>
        <end position="406"/>
    </location>
</feature>
<dbReference type="EC" id="1.13.12.3" evidence="3"/>
<evidence type="ECO:0000313" key="9">
    <source>
        <dbReference type="Proteomes" id="UP000184368"/>
    </source>
</evidence>
<evidence type="ECO:0000256" key="3">
    <source>
        <dbReference type="ARBA" id="ARBA00012535"/>
    </source>
</evidence>
<evidence type="ECO:0000259" key="7">
    <source>
        <dbReference type="Pfam" id="PF01593"/>
    </source>
</evidence>
<dbReference type="InterPro" id="IPR050281">
    <property type="entry name" value="Flavin_monoamine_oxidase"/>
</dbReference>
<evidence type="ECO:0000256" key="6">
    <source>
        <dbReference type="ARBA" id="ARBA00047321"/>
    </source>
</evidence>
<dbReference type="PANTHER" id="PTHR10742">
    <property type="entry name" value="FLAVIN MONOAMINE OXIDASE"/>
    <property type="match status" value="1"/>
</dbReference>
<dbReference type="AlphaFoldDB" id="A0A1M5CHH0"/>
<keyword evidence="5" id="KW-0073">Auxin biosynthesis</keyword>
<dbReference type="InterPro" id="IPR002937">
    <property type="entry name" value="Amino_oxidase"/>
</dbReference>
<accession>A0A1M5CHH0</accession>
<dbReference type="Gene3D" id="1.10.405.40">
    <property type="match status" value="1"/>
</dbReference>
<dbReference type="GO" id="GO:0009851">
    <property type="term" value="P:auxin biosynthetic process"/>
    <property type="evidence" value="ECO:0007669"/>
    <property type="project" value="UniProtKB-KW"/>
</dbReference>
<name>A0A1M5CHH0_9BACT</name>
<dbReference type="STRING" id="1302690.BUE76_07865"/>
<protein>
    <recommendedName>
        <fullName evidence="4">Tryptophan 2-monooxygenase</fullName>
        <ecNumber evidence="3">1.13.12.3</ecNumber>
    </recommendedName>
</protein>
<dbReference type="PANTHER" id="PTHR10742:SF410">
    <property type="entry name" value="LYSINE-SPECIFIC HISTONE DEMETHYLASE 2"/>
    <property type="match status" value="1"/>
</dbReference>
<dbReference type="Pfam" id="PF01593">
    <property type="entry name" value="Amino_oxidase"/>
    <property type="match status" value="1"/>
</dbReference>
<gene>
    <name evidence="8" type="ORF">SAMN05444008_10974</name>
</gene>
<keyword evidence="9" id="KW-1185">Reference proteome</keyword>
<reference evidence="8 9" key="1">
    <citation type="submission" date="2016-11" db="EMBL/GenBank/DDBJ databases">
        <authorList>
            <person name="Jaros S."/>
            <person name="Januszkiewicz K."/>
            <person name="Wedrychowicz H."/>
        </authorList>
    </citation>
    <scope>NUCLEOTIDE SEQUENCE [LARGE SCALE GENOMIC DNA]</scope>
    <source>
        <strain evidence="8 9">DSM 26897</strain>
    </source>
</reference>
<dbReference type="EMBL" id="FQUO01000009">
    <property type="protein sequence ID" value="SHF54120.1"/>
    <property type="molecule type" value="Genomic_DNA"/>
</dbReference>
<comment type="pathway">
    <text evidence="1">Plant hormone metabolism; auxin biosynthesis.</text>
</comment>
<dbReference type="OrthoDB" id="3972913at2"/>
<dbReference type="GO" id="GO:0050361">
    <property type="term" value="F:tryptophan 2-monooxygenase activity"/>
    <property type="evidence" value="ECO:0007669"/>
    <property type="project" value="UniProtKB-EC"/>
</dbReference>
<dbReference type="Gene3D" id="3.90.660.10">
    <property type="match status" value="2"/>
</dbReference>